<evidence type="ECO:0000259" key="2">
    <source>
        <dbReference type="Pfam" id="PF24034"/>
    </source>
</evidence>
<reference evidence="4 5" key="1">
    <citation type="submission" date="2021-06" db="EMBL/GenBank/DDBJ databases">
        <title>New haloarchaea isolates fom saline soil.</title>
        <authorList>
            <person name="Duran-Viseras A."/>
            <person name="Sanchez-Porro C.S."/>
            <person name="Ventosa A."/>
        </authorList>
    </citation>
    <scope>NUCLEOTIDE SEQUENCE [LARGE SCALE GENOMIC DNA]</scope>
    <source>
        <strain evidence="4 5">JCM 183640</strain>
    </source>
</reference>
<sequence length="377" mass="39734">MSRAAAAVVVALLLVPSLAAGPALSAPEPASVQTPDGFTETTFRVTVYENGSATWAIEHQTPLTNESEQETFEAFAEEFENNETELYVDFVEQAGLLTQYGTNQTGRAMGARTFDRSASVNPVQSTGTVRMSFLWTNFANATGERVVVSDVFQGGFYIGQNQSMVVERGPGLGFAEAQPSPDSRSQPGSLAQSETVTWVGERSFTDRRPYVELGPREVVLANEPGSGGGSLLAGDMLPLVVGVVVLALGAVAVAAWRSGVAEAALGGGGTDTGGTPTETTPGSRSRAPSQPEPEPAVADDELLTDDARVLKLLEANGGRMKQVDIVDATDWSKSKVSMLLSEMEDDGEISKLRVGRENIISLAGEEPDAAGSPFEEE</sequence>
<dbReference type="Pfam" id="PF24036">
    <property type="entry name" value="DUF7345"/>
    <property type="match status" value="1"/>
</dbReference>
<feature type="domain" description="DUF7345" evidence="3">
    <location>
        <begin position="44"/>
        <end position="170"/>
    </location>
</feature>
<dbReference type="InterPro" id="IPR036390">
    <property type="entry name" value="WH_DNA-bd_sf"/>
</dbReference>
<evidence type="ECO:0000259" key="3">
    <source>
        <dbReference type="Pfam" id="PF24036"/>
    </source>
</evidence>
<dbReference type="Proteomes" id="UP000766550">
    <property type="component" value="Unassembled WGS sequence"/>
</dbReference>
<dbReference type="EMBL" id="JAHQXF010000001">
    <property type="protein sequence ID" value="MBV0922930.1"/>
    <property type="molecule type" value="Genomic_DNA"/>
</dbReference>
<name>A0A8J8C6U5_9EURY</name>
<feature type="compositionally biased region" description="Low complexity" evidence="1">
    <location>
        <begin position="273"/>
        <end position="282"/>
    </location>
</feature>
<evidence type="ECO:0000256" key="1">
    <source>
        <dbReference type="SAM" id="MobiDB-lite"/>
    </source>
</evidence>
<evidence type="ECO:0000313" key="5">
    <source>
        <dbReference type="Proteomes" id="UP000766550"/>
    </source>
</evidence>
<dbReference type="InterPro" id="IPR055769">
    <property type="entry name" value="DUF7345"/>
</dbReference>
<gene>
    <name evidence="4" type="ORF">KTS45_01830</name>
</gene>
<organism evidence="4 5">
    <name type="scientific">Haloarcula limicola</name>
    <dbReference type="NCBI Taxonomy" id="1429915"/>
    <lineage>
        <taxon>Archaea</taxon>
        <taxon>Methanobacteriati</taxon>
        <taxon>Methanobacteriota</taxon>
        <taxon>Stenosarchaea group</taxon>
        <taxon>Halobacteria</taxon>
        <taxon>Halobacteriales</taxon>
        <taxon>Haloarculaceae</taxon>
        <taxon>Haloarcula</taxon>
    </lineage>
</organism>
<dbReference type="RefSeq" id="WP_162316099.1">
    <property type="nucleotide sequence ID" value="NZ_JAHQXF010000001.1"/>
</dbReference>
<dbReference type="AlphaFoldDB" id="A0A8J8C6U5"/>
<dbReference type="Pfam" id="PF24034">
    <property type="entry name" value="DUF7343"/>
    <property type="match status" value="1"/>
</dbReference>
<feature type="domain" description="DUF7343" evidence="2">
    <location>
        <begin position="302"/>
        <end position="362"/>
    </location>
</feature>
<feature type="compositionally biased region" description="Polar residues" evidence="1">
    <location>
        <begin position="180"/>
        <end position="196"/>
    </location>
</feature>
<evidence type="ECO:0000313" key="4">
    <source>
        <dbReference type="EMBL" id="MBV0922930.1"/>
    </source>
</evidence>
<feature type="region of interest" description="Disordered" evidence="1">
    <location>
        <begin position="263"/>
        <end position="299"/>
    </location>
</feature>
<evidence type="ECO:0008006" key="6">
    <source>
        <dbReference type="Google" id="ProtNLM"/>
    </source>
</evidence>
<comment type="caution">
    <text evidence="4">The sequence shown here is derived from an EMBL/GenBank/DDBJ whole genome shotgun (WGS) entry which is preliminary data.</text>
</comment>
<dbReference type="InterPro" id="IPR055767">
    <property type="entry name" value="DUF7343"/>
</dbReference>
<dbReference type="SUPFAM" id="SSF46785">
    <property type="entry name" value="Winged helix' DNA-binding domain"/>
    <property type="match status" value="1"/>
</dbReference>
<feature type="region of interest" description="Disordered" evidence="1">
    <location>
        <begin position="175"/>
        <end position="197"/>
    </location>
</feature>
<accession>A0A8J8C6U5</accession>
<proteinExistence type="predicted"/>
<keyword evidence="5" id="KW-1185">Reference proteome</keyword>
<protein>
    <recommendedName>
        <fullName evidence="6">HTH iclR-type domain-containing protein</fullName>
    </recommendedName>
</protein>
<dbReference type="OrthoDB" id="284722at2157"/>